<dbReference type="InterPro" id="IPR052336">
    <property type="entry name" value="MlaD_Phospholipid_Transporter"/>
</dbReference>
<evidence type="ECO:0000313" key="3">
    <source>
        <dbReference type="Proteomes" id="UP000444980"/>
    </source>
</evidence>
<gene>
    <name evidence="2" type="ORF">nbrc107697_07550</name>
</gene>
<dbReference type="RefSeq" id="WP_161926147.1">
    <property type="nucleotide sequence ID" value="NZ_BJOU01000001.1"/>
</dbReference>
<dbReference type="AlphaFoldDB" id="A0A7M3SVP2"/>
<keyword evidence="3" id="KW-1185">Reference proteome</keyword>
<sequence length="336" mass="36370">MRKQARRYLILLTLVALVTTGCGVRAIDMPLPGTAVSGDTYRVSIEFASALNLPEKAKVFVDGVEVGMVDTIRLEGRTAVINVSIRRDVQLSTRTQASIRQSSLLGDLFVDLSVPQEESRSLLRDGGRIPIGQTVPADNVEDMLRSMSMFVIGAPTEGLARMVNEVNASFPPPAELASLRRFGMAALHELADSRPVVERLLASSSSIVATVGKNAGRVDFLLQNGPPRTAGLADVLFGVVDLMFGMAHLTKPITPLLKPNTPELRRMIGILEPMGLAVAYADYTVPQNLELTNSLLRDKLVPFFSSPLNVRVRTDKPATAQADQMIGVLRAIGMVR</sequence>
<dbReference type="PANTHER" id="PTHR33371">
    <property type="entry name" value="INTERMEMBRANE PHOSPHOLIPID TRANSPORT SYSTEM BINDING PROTEIN MLAD-RELATED"/>
    <property type="match status" value="1"/>
</dbReference>
<evidence type="ECO:0000313" key="2">
    <source>
        <dbReference type="EMBL" id="GED96716.1"/>
    </source>
</evidence>
<dbReference type="PANTHER" id="PTHR33371:SF15">
    <property type="entry name" value="LIPOPROTEIN LPRN"/>
    <property type="match status" value="1"/>
</dbReference>
<dbReference type="OrthoDB" id="4368973at2"/>
<dbReference type="Pfam" id="PF02470">
    <property type="entry name" value="MlaD"/>
    <property type="match status" value="1"/>
</dbReference>
<dbReference type="GO" id="GO:0005576">
    <property type="term" value="C:extracellular region"/>
    <property type="evidence" value="ECO:0007669"/>
    <property type="project" value="TreeGrafter"/>
</dbReference>
<feature type="domain" description="Mce/MlaD" evidence="1">
    <location>
        <begin position="40"/>
        <end position="113"/>
    </location>
</feature>
<name>A0A7M3SVP2_9ACTN</name>
<dbReference type="InterPro" id="IPR003399">
    <property type="entry name" value="Mce/MlaD"/>
</dbReference>
<organism evidence="2 3">
    <name type="scientific">Gordonia crocea</name>
    <dbReference type="NCBI Taxonomy" id="589162"/>
    <lineage>
        <taxon>Bacteria</taxon>
        <taxon>Bacillati</taxon>
        <taxon>Actinomycetota</taxon>
        <taxon>Actinomycetes</taxon>
        <taxon>Mycobacteriales</taxon>
        <taxon>Gordoniaceae</taxon>
        <taxon>Gordonia</taxon>
    </lineage>
</organism>
<evidence type="ECO:0000259" key="1">
    <source>
        <dbReference type="Pfam" id="PF02470"/>
    </source>
</evidence>
<protein>
    <recommendedName>
        <fullName evidence="1">Mce/MlaD domain-containing protein</fullName>
    </recommendedName>
</protein>
<dbReference type="PROSITE" id="PS51257">
    <property type="entry name" value="PROKAR_LIPOPROTEIN"/>
    <property type="match status" value="1"/>
</dbReference>
<comment type="caution">
    <text evidence="2">The sequence shown here is derived from an EMBL/GenBank/DDBJ whole genome shotgun (WGS) entry which is preliminary data.</text>
</comment>
<accession>A0A7M3SVP2</accession>
<reference evidence="3" key="1">
    <citation type="submission" date="2019-06" db="EMBL/GenBank/DDBJ databases">
        <title>Gordonia isolated from sludge of a wastewater treatment plant.</title>
        <authorList>
            <person name="Tamura T."/>
            <person name="Aoyama K."/>
            <person name="Kang Y."/>
            <person name="Saito S."/>
            <person name="Akiyama N."/>
            <person name="Yazawa K."/>
            <person name="Gonoi T."/>
            <person name="Mikami Y."/>
        </authorList>
    </citation>
    <scope>NUCLEOTIDE SEQUENCE [LARGE SCALE GENOMIC DNA]</scope>
    <source>
        <strain evidence="3">NBRC 107697</strain>
    </source>
</reference>
<dbReference type="EMBL" id="BJOU01000001">
    <property type="protein sequence ID" value="GED96716.1"/>
    <property type="molecule type" value="Genomic_DNA"/>
</dbReference>
<dbReference type="Proteomes" id="UP000444980">
    <property type="component" value="Unassembled WGS sequence"/>
</dbReference>
<proteinExistence type="predicted"/>